<accession>A0A645JDL2</accession>
<name>A0A645JDL2_9ZZZZ</name>
<dbReference type="EMBL" id="VSSQ01138965">
    <property type="protein sequence ID" value="MPN61808.1"/>
    <property type="molecule type" value="Genomic_DNA"/>
</dbReference>
<sequence length="92" mass="10186">MTGLARLRPGRHARTIAGDLALLGRSADDARKRVAKPVGWQLLELWRHALQHGAQIVRLENAQQQMSAADGVTVICQRGVDPRPFDRLVDVL</sequence>
<comment type="caution">
    <text evidence="1">The sequence shown here is derived from an EMBL/GenBank/DDBJ whole genome shotgun (WGS) entry which is preliminary data.</text>
</comment>
<protein>
    <submittedName>
        <fullName evidence="1">Uncharacterized protein</fullName>
    </submittedName>
</protein>
<reference evidence="1" key="1">
    <citation type="submission" date="2019-08" db="EMBL/GenBank/DDBJ databases">
        <authorList>
            <person name="Kucharzyk K."/>
            <person name="Murdoch R.W."/>
            <person name="Higgins S."/>
            <person name="Loffler F."/>
        </authorList>
    </citation>
    <scope>NUCLEOTIDE SEQUENCE</scope>
</reference>
<organism evidence="1">
    <name type="scientific">bioreactor metagenome</name>
    <dbReference type="NCBI Taxonomy" id="1076179"/>
    <lineage>
        <taxon>unclassified sequences</taxon>
        <taxon>metagenomes</taxon>
        <taxon>ecological metagenomes</taxon>
    </lineage>
</organism>
<gene>
    <name evidence="1" type="ORF">SDC9_209552</name>
</gene>
<evidence type="ECO:0000313" key="1">
    <source>
        <dbReference type="EMBL" id="MPN61808.1"/>
    </source>
</evidence>
<dbReference type="AlphaFoldDB" id="A0A645JDL2"/>
<proteinExistence type="predicted"/>